<feature type="region of interest" description="Disordered" evidence="1">
    <location>
        <begin position="87"/>
        <end position="107"/>
    </location>
</feature>
<keyword evidence="3" id="KW-1185">Reference proteome</keyword>
<dbReference type="PANTHER" id="PTHR31655">
    <property type="entry name" value="PROTEIN FAM78A"/>
    <property type="match status" value="1"/>
</dbReference>
<reference evidence="2" key="1">
    <citation type="submission" date="2025-08" db="UniProtKB">
        <authorList>
            <consortium name="Ensembl"/>
        </authorList>
    </citation>
    <scope>IDENTIFICATION</scope>
</reference>
<sequence>MGCLQSVACKARVRRENIVVYDVSASIEPGATAIEETSPIVLRYRTPYFRAAARVLMPPIPRRHTWVVGWIQACNHMEFYNTYSNLGIPSNRRNGTSVKSSLGISAK</sequence>
<reference evidence="2" key="2">
    <citation type="submission" date="2025-09" db="UniProtKB">
        <authorList>
            <consortium name="Ensembl"/>
        </authorList>
    </citation>
    <scope>IDENTIFICATION</scope>
</reference>
<dbReference type="Ensembl" id="ENSLLTT00000010251.1">
    <property type="protein sequence ID" value="ENSLLTP00000009880.1"/>
    <property type="gene ID" value="ENSLLTG00000007548.1"/>
</dbReference>
<dbReference type="Proteomes" id="UP000694406">
    <property type="component" value="Unplaced"/>
</dbReference>
<proteinExistence type="predicted"/>
<evidence type="ECO:0000256" key="1">
    <source>
        <dbReference type="SAM" id="MobiDB-lite"/>
    </source>
</evidence>
<organism evidence="2 3">
    <name type="scientific">Laticauda laticaudata</name>
    <name type="common">Blue-ringed sea krait</name>
    <name type="synonym">Blue-lipped sea krait</name>
    <dbReference type="NCBI Taxonomy" id="8630"/>
    <lineage>
        <taxon>Eukaryota</taxon>
        <taxon>Metazoa</taxon>
        <taxon>Chordata</taxon>
        <taxon>Craniata</taxon>
        <taxon>Vertebrata</taxon>
        <taxon>Euteleostomi</taxon>
        <taxon>Lepidosauria</taxon>
        <taxon>Squamata</taxon>
        <taxon>Bifurcata</taxon>
        <taxon>Unidentata</taxon>
        <taxon>Episquamata</taxon>
        <taxon>Toxicofera</taxon>
        <taxon>Serpentes</taxon>
        <taxon>Colubroidea</taxon>
        <taxon>Elapidae</taxon>
        <taxon>Laticaudinae</taxon>
        <taxon>Laticauda</taxon>
    </lineage>
</organism>
<protein>
    <submittedName>
        <fullName evidence="2">Family with sequence similarity 78 member B</fullName>
    </submittedName>
</protein>
<gene>
    <name evidence="2" type="primary">FAM78B</name>
</gene>
<dbReference type="PANTHER" id="PTHR31655:SF0">
    <property type="entry name" value="PROTEIN FAM78B"/>
    <property type="match status" value="1"/>
</dbReference>
<dbReference type="GeneTree" id="ENSGT00390000018059"/>
<name>A0A8C5S110_LATLA</name>
<evidence type="ECO:0000313" key="2">
    <source>
        <dbReference type="Ensembl" id="ENSLLTP00000009880.1"/>
    </source>
</evidence>
<accession>A0A8C5S110</accession>
<dbReference type="InterPro" id="IPR029638">
    <property type="entry name" value="FAM78"/>
</dbReference>
<dbReference type="AlphaFoldDB" id="A0A8C5S110"/>
<evidence type="ECO:0000313" key="3">
    <source>
        <dbReference type="Proteomes" id="UP000694406"/>
    </source>
</evidence>